<evidence type="ECO:0008006" key="3">
    <source>
        <dbReference type="Google" id="ProtNLM"/>
    </source>
</evidence>
<keyword evidence="2" id="KW-1185">Reference proteome</keyword>
<reference evidence="1" key="2">
    <citation type="submission" date="2021-03" db="UniProtKB">
        <authorList>
            <consortium name="EnsemblPlants"/>
        </authorList>
    </citation>
    <scope>IDENTIFICATION</scope>
</reference>
<dbReference type="EnsemblPlants" id="evm.model.04.1722">
    <property type="protein sequence ID" value="cds.evm.model.04.1722"/>
    <property type="gene ID" value="evm.TU.04.1722"/>
</dbReference>
<name>A0A803PE99_CANSA</name>
<reference evidence="1" key="1">
    <citation type="submission" date="2018-11" db="EMBL/GenBank/DDBJ databases">
        <authorList>
            <person name="Grassa J C."/>
        </authorList>
    </citation>
    <scope>NUCLEOTIDE SEQUENCE [LARGE SCALE GENOMIC DNA]</scope>
</reference>
<evidence type="ECO:0000313" key="2">
    <source>
        <dbReference type="Proteomes" id="UP000596661"/>
    </source>
</evidence>
<dbReference type="Gramene" id="evm.model.04.1722">
    <property type="protein sequence ID" value="cds.evm.model.04.1722"/>
    <property type="gene ID" value="evm.TU.04.1722"/>
</dbReference>
<sequence>MLPIENMTKINLDASIASGNDSFGIGWFARDYGGNVIEAYSKLLPGCIQLAIAKAVGVKECSLVLETHTIREWHMSLLANHGRNYVRTSSLDIKEHGTSHSLQTMEGNMFKRVPSTSWSTGEVRKVIFDLGVALSDLCHKEMAVLSSFGDLCHGRMAQVTPREPWREMCSNGFPPHQGARDK</sequence>
<dbReference type="AlphaFoldDB" id="A0A803PE99"/>
<protein>
    <recommendedName>
        <fullName evidence="3">RNase H type-1 domain-containing protein</fullName>
    </recommendedName>
</protein>
<proteinExistence type="predicted"/>
<dbReference type="Proteomes" id="UP000596661">
    <property type="component" value="Chromosome 4"/>
</dbReference>
<accession>A0A803PE99</accession>
<organism evidence="1 2">
    <name type="scientific">Cannabis sativa</name>
    <name type="common">Hemp</name>
    <name type="synonym">Marijuana</name>
    <dbReference type="NCBI Taxonomy" id="3483"/>
    <lineage>
        <taxon>Eukaryota</taxon>
        <taxon>Viridiplantae</taxon>
        <taxon>Streptophyta</taxon>
        <taxon>Embryophyta</taxon>
        <taxon>Tracheophyta</taxon>
        <taxon>Spermatophyta</taxon>
        <taxon>Magnoliopsida</taxon>
        <taxon>eudicotyledons</taxon>
        <taxon>Gunneridae</taxon>
        <taxon>Pentapetalae</taxon>
        <taxon>rosids</taxon>
        <taxon>fabids</taxon>
        <taxon>Rosales</taxon>
        <taxon>Cannabaceae</taxon>
        <taxon>Cannabis</taxon>
    </lineage>
</organism>
<dbReference type="EMBL" id="UZAU01000400">
    <property type="status" value="NOT_ANNOTATED_CDS"/>
    <property type="molecule type" value="Genomic_DNA"/>
</dbReference>
<evidence type="ECO:0000313" key="1">
    <source>
        <dbReference type="EnsemblPlants" id="cds.evm.model.04.1722"/>
    </source>
</evidence>